<dbReference type="Gene3D" id="2.60.120.460">
    <property type="entry name" value="YjbQ-like"/>
    <property type="match status" value="1"/>
</dbReference>
<dbReference type="Pfam" id="PF01894">
    <property type="entry name" value="YjbQ"/>
    <property type="match status" value="1"/>
</dbReference>
<dbReference type="PIRSF" id="PIRSF004681">
    <property type="entry name" value="UCP004681"/>
    <property type="match status" value="1"/>
</dbReference>
<keyword evidence="3" id="KW-1185">Reference proteome</keyword>
<organism evidence="2 3">
    <name type="scientific">Allochromatium palmeri</name>
    <dbReference type="NCBI Taxonomy" id="231048"/>
    <lineage>
        <taxon>Bacteria</taxon>
        <taxon>Pseudomonadati</taxon>
        <taxon>Pseudomonadota</taxon>
        <taxon>Gammaproteobacteria</taxon>
        <taxon>Chromatiales</taxon>
        <taxon>Chromatiaceae</taxon>
        <taxon>Allochromatium</taxon>
    </lineage>
</organism>
<dbReference type="PANTHER" id="PTHR30615">
    <property type="entry name" value="UNCHARACTERIZED PROTEIN YJBQ-RELATED"/>
    <property type="match status" value="1"/>
</dbReference>
<comment type="caution">
    <text evidence="2">The sequence shown here is derived from an EMBL/GenBank/DDBJ whole genome shotgun (WGS) entry which is preliminary data.</text>
</comment>
<reference evidence="2 3" key="1">
    <citation type="submission" date="2019-11" db="EMBL/GenBank/DDBJ databases">
        <title>Whole-genome sequence of the anaerobic purple sulfur bacterium Allochromatium palmeri DSM 15591.</title>
        <authorList>
            <person name="Kyndt J.A."/>
            <person name="Meyer T.E."/>
        </authorList>
    </citation>
    <scope>NUCLEOTIDE SEQUENCE [LARGE SCALE GENOMIC DNA]</scope>
    <source>
        <strain evidence="2 3">DSM 15591</strain>
    </source>
</reference>
<evidence type="ECO:0000313" key="2">
    <source>
        <dbReference type="EMBL" id="MTW22148.1"/>
    </source>
</evidence>
<protein>
    <submittedName>
        <fullName evidence="2">YjbQ family protein</fullName>
    </submittedName>
</protein>
<dbReference type="InterPro" id="IPR001602">
    <property type="entry name" value="UPF0047_YjbQ-like"/>
</dbReference>
<proteinExistence type="inferred from homology"/>
<name>A0A6N8EGF6_9GAMM</name>
<accession>A0A6N8EGF6</accession>
<sequence length="143" mass="16400">MQFHVDQIQLTTRAPIEIIDLSEQVRQAFARHPIRQGWVTITSAHTTAFVALNEREPKLQQDMLDFLTRLAPPGQTQYRHDIDPIDGRPNTHSHLIGLFMNASETILVDEGRLLLGEWQSIFFIELDGPRPQRQLRVQIAGIV</sequence>
<evidence type="ECO:0000313" key="3">
    <source>
        <dbReference type="Proteomes" id="UP000434044"/>
    </source>
</evidence>
<comment type="similarity">
    <text evidence="1">Belongs to the UPF0047 family.</text>
</comment>
<dbReference type="PANTHER" id="PTHR30615:SF8">
    <property type="entry name" value="UPF0047 PROTEIN C4A8.02C"/>
    <property type="match status" value="1"/>
</dbReference>
<dbReference type="SUPFAM" id="SSF111038">
    <property type="entry name" value="YjbQ-like"/>
    <property type="match status" value="1"/>
</dbReference>
<dbReference type="EMBL" id="WNKT01000032">
    <property type="protein sequence ID" value="MTW22148.1"/>
    <property type="molecule type" value="Genomic_DNA"/>
</dbReference>
<gene>
    <name evidence="2" type="ORF">GJ668_13750</name>
</gene>
<dbReference type="InterPro" id="IPR035917">
    <property type="entry name" value="YjbQ-like_sf"/>
</dbReference>
<dbReference type="OrthoDB" id="9801725at2"/>
<dbReference type="RefSeq" id="WP_155450715.1">
    <property type="nucleotide sequence ID" value="NZ_WNKT01000032.1"/>
</dbReference>
<dbReference type="AlphaFoldDB" id="A0A6N8EGF6"/>
<evidence type="ECO:0000256" key="1">
    <source>
        <dbReference type="ARBA" id="ARBA00005534"/>
    </source>
</evidence>
<dbReference type="NCBIfam" id="TIGR00149">
    <property type="entry name" value="TIGR00149_YjbQ"/>
    <property type="match status" value="1"/>
</dbReference>
<dbReference type="Proteomes" id="UP000434044">
    <property type="component" value="Unassembled WGS sequence"/>
</dbReference>